<name>A0A2M4B3T4_9DIPT</name>
<dbReference type="EMBL" id="GGFK01014385">
    <property type="protein sequence ID" value="MBW47706.1"/>
    <property type="molecule type" value="Transcribed_RNA"/>
</dbReference>
<dbReference type="AlphaFoldDB" id="A0A2M4B3T4"/>
<evidence type="ECO:0000313" key="1">
    <source>
        <dbReference type="EMBL" id="MBW47706.1"/>
    </source>
</evidence>
<accession>A0A2M4B3T4</accession>
<protein>
    <submittedName>
        <fullName evidence="1">Putative secreted protein</fullName>
    </submittedName>
</protein>
<organism evidence="1">
    <name type="scientific">Anopheles triannulatus</name>
    <dbReference type="NCBI Taxonomy" id="58253"/>
    <lineage>
        <taxon>Eukaryota</taxon>
        <taxon>Metazoa</taxon>
        <taxon>Ecdysozoa</taxon>
        <taxon>Arthropoda</taxon>
        <taxon>Hexapoda</taxon>
        <taxon>Insecta</taxon>
        <taxon>Pterygota</taxon>
        <taxon>Neoptera</taxon>
        <taxon>Endopterygota</taxon>
        <taxon>Diptera</taxon>
        <taxon>Nematocera</taxon>
        <taxon>Culicoidea</taxon>
        <taxon>Culicidae</taxon>
        <taxon>Anophelinae</taxon>
        <taxon>Anopheles</taxon>
    </lineage>
</organism>
<sequence>MQHAVATCACCCSLFLPLGTSVRARRAGAVCVQLIPSFILFSFLHRGGGFPCCAFSRGNPRFARSRNTQSRQWTERTNRIAVERNRNNNSTKKKTATENAERQCNRGQARHSLSVLMRTSYITYIPTIPHPEHASRGMCYTQPLGPSYLPAPAHHG</sequence>
<reference evidence="1" key="1">
    <citation type="submission" date="2018-01" db="EMBL/GenBank/DDBJ databases">
        <title>An insight into the sialome of Amazonian anophelines.</title>
        <authorList>
            <person name="Ribeiro J.M."/>
            <person name="Scarpassa V."/>
            <person name="Calvo E."/>
        </authorList>
    </citation>
    <scope>NUCLEOTIDE SEQUENCE</scope>
    <source>
        <tissue evidence="1">Salivary glands</tissue>
    </source>
</reference>
<proteinExistence type="predicted"/>